<dbReference type="EMBL" id="CABPRZ010000001">
    <property type="protein sequence ID" value="VVD63503.1"/>
    <property type="molecule type" value="Genomic_DNA"/>
</dbReference>
<dbReference type="Proteomes" id="UP000414233">
    <property type="component" value="Unassembled WGS sequence"/>
</dbReference>
<evidence type="ECO:0000313" key="4">
    <source>
        <dbReference type="EMBL" id="VVD63503.1"/>
    </source>
</evidence>
<name>A0A5E4RKP8_9BURK</name>
<keyword evidence="1" id="KW-0732">Signal</keyword>
<evidence type="ECO:0000256" key="1">
    <source>
        <dbReference type="ARBA" id="ARBA00022729"/>
    </source>
</evidence>
<dbReference type="GO" id="GO:0019867">
    <property type="term" value="C:outer membrane"/>
    <property type="evidence" value="ECO:0007669"/>
    <property type="project" value="InterPro"/>
</dbReference>
<dbReference type="InterPro" id="IPR037873">
    <property type="entry name" value="BamE-like"/>
</dbReference>
<sequence>MGLFASLLALFGCDQQQIDKVRQQARDAVNAVKPDNLMLKDLKPGESTEADIRGQMGKPEIVWENEDGSRRLEYPRSPGGLRTYMVDIGPDGKLRAVSQALTDQNFQQVRPGMTKDDVRRLLGKPTSVAEYRLKREEVWSWRWLEDGVNTSALFNAHFGPDGRIVTTSRAPDPAGERP</sequence>
<dbReference type="RefSeq" id="WP_150695391.1">
    <property type="nucleotide sequence ID" value="NZ_CABPRZ010000001.1"/>
</dbReference>
<accession>A0A5E4RKP8</accession>
<protein>
    <submittedName>
        <fullName evidence="4">Lipoprotein</fullName>
    </submittedName>
</protein>
<keyword evidence="2" id="KW-0472">Membrane</keyword>
<evidence type="ECO:0000313" key="5">
    <source>
        <dbReference type="Proteomes" id="UP000414233"/>
    </source>
</evidence>
<reference evidence="4 5" key="1">
    <citation type="submission" date="2019-08" db="EMBL/GenBank/DDBJ databases">
        <authorList>
            <person name="Peeters C."/>
        </authorList>
    </citation>
    <scope>NUCLEOTIDE SEQUENCE [LARGE SCALE GENOMIC DNA]</scope>
    <source>
        <strain evidence="4 5">LMG 30175</strain>
    </source>
</reference>
<evidence type="ECO:0000259" key="3">
    <source>
        <dbReference type="Pfam" id="PF04355"/>
    </source>
</evidence>
<dbReference type="Pfam" id="PF04355">
    <property type="entry name" value="BamE"/>
    <property type="match status" value="1"/>
</dbReference>
<dbReference type="Gene3D" id="3.30.1450.10">
    <property type="match status" value="1"/>
</dbReference>
<keyword evidence="4" id="KW-0449">Lipoprotein</keyword>
<dbReference type="InterPro" id="IPR007450">
    <property type="entry name" value="BamE_dom"/>
</dbReference>
<proteinExistence type="predicted"/>
<organism evidence="4 5">
    <name type="scientific">Pandoraea terrae</name>
    <dbReference type="NCBI Taxonomy" id="1537710"/>
    <lineage>
        <taxon>Bacteria</taxon>
        <taxon>Pseudomonadati</taxon>
        <taxon>Pseudomonadota</taxon>
        <taxon>Betaproteobacteria</taxon>
        <taxon>Burkholderiales</taxon>
        <taxon>Burkholderiaceae</taxon>
        <taxon>Pandoraea</taxon>
    </lineage>
</organism>
<evidence type="ECO:0000256" key="2">
    <source>
        <dbReference type="ARBA" id="ARBA00023136"/>
    </source>
</evidence>
<dbReference type="OrthoDB" id="5297256at2"/>
<feature type="domain" description="Outer membrane protein assembly factor BamE" evidence="3">
    <location>
        <begin position="101"/>
        <end position="131"/>
    </location>
</feature>
<dbReference type="AlphaFoldDB" id="A0A5E4RKP8"/>
<gene>
    <name evidence="4" type="ORF">PTE30175_00221</name>
</gene>
<keyword evidence="5" id="KW-1185">Reference proteome</keyword>